<name>A0ABM7XMT5_THEBO</name>
<dbReference type="Proteomes" id="UP000831120">
    <property type="component" value="Plasmid pTbrSNM4-1b"/>
</dbReference>
<keyword evidence="2" id="KW-1185">Reference proteome</keyword>
<evidence type="ECO:0008006" key="3">
    <source>
        <dbReference type="Google" id="ProtNLM"/>
    </source>
</evidence>
<proteinExistence type="predicted"/>
<geneLocation type="plasmid" evidence="1 2">
    <name>pTbrSNM4-1b</name>
</geneLocation>
<sequence length="173" mass="19054">MGLLPTACAPTPQVEARVHAVDEAGGSVEDVAFGQGVFVAVTPFRLLVSKDGEVWREVPAPARMNAIVHTEAGFLAVGNAGVLMRSRDGLHWETLRLHRGWDLFGVAYGNGTYVFVSGLNELLVSRDLRRFHRFKVAGDDLEIYRGDFGKRRFVFGGSIFQVVTVDVHWGKGR</sequence>
<evidence type="ECO:0000313" key="1">
    <source>
        <dbReference type="EMBL" id="BDG17690.1"/>
    </source>
</evidence>
<dbReference type="SUPFAM" id="SSF50939">
    <property type="entry name" value="Sialidases"/>
    <property type="match status" value="1"/>
</dbReference>
<organism evidence="1 2">
    <name type="scientific">Thermus brockianus</name>
    <dbReference type="NCBI Taxonomy" id="56956"/>
    <lineage>
        <taxon>Bacteria</taxon>
        <taxon>Thermotogati</taxon>
        <taxon>Deinococcota</taxon>
        <taxon>Deinococci</taxon>
        <taxon>Thermales</taxon>
        <taxon>Thermaceae</taxon>
        <taxon>Thermus</taxon>
    </lineage>
</organism>
<gene>
    <name evidence="1" type="ORF">TbrSNM41_24240</name>
</gene>
<keyword evidence="1" id="KW-0614">Plasmid</keyword>
<accession>A0ABM7XMT5</accession>
<dbReference type="RefSeq" id="WP_244363745.1">
    <property type="nucleotide sequence ID" value="NZ_AP025594.1"/>
</dbReference>
<protein>
    <recommendedName>
        <fullName evidence="3">Photosynthesis system II assembly factor Ycf48/Hcf136-like domain-containing protein</fullName>
    </recommendedName>
</protein>
<dbReference type="InterPro" id="IPR036278">
    <property type="entry name" value="Sialidase_sf"/>
</dbReference>
<reference evidence="1 2" key="1">
    <citation type="journal article" date="2022" name="Microbiol. Resour. Announc.">
        <title>Complete Genome Sequences of Thermus Strains Isolated from Senami Hot Spring in Japan.</title>
        <authorList>
            <person name="Miyazaki K."/>
        </authorList>
    </citation>
    <scope>NUCLEOTIDE SEQUENCE [LARGE SCALE GENOMIC DNA]</scope>
    <source>
        <strain evidence="1 2">SNM4-1</strain>
        <plasmid evidence="1 2">pTbrSNM4-1b</plasmid>
    </source>
</reference>
<dbReference type="EMBL" id="AP025594">
    <property type="protein sequence ID" value="BDG17690.1"/>
    <property type="molecule type" value="Genomic_DNA"/>
</dbReference>
<evidence type="ECO:0000313" key="2">
    <source>
        <dbReference type="Proteomes" id="UP000831120"/>
    </source>
</evidence>